<dbReference type="InterPro" id="IPR053160">
    <property type="entry name" value="MFS_DHA3_Transporter"/>
</dbReference>
<feature type="transmembrane region" description="Helical" evidence="6">
    <location>
        <begin position="52"/>
        <end position="70"/>
    </location>
</feature>
<evidence type="ECO:0000256" key="2">
    <source>
        <dbReference type="ARBA" id="ARBA00022448"/>
    </source>
</evidence>
<comment type="caution">
    <text evidence="8">The sequence shown here is derived from an EMBL/GenBank/DDBJ whole genome shotgun (WGS) entry which is preliminary data.</text>
</comment>
<evidence type="ECO:0000256" key="5">
    <source>
        <dbReference type="ARBA" id="ARBA00023136"/>
    </source>
</evidence>
<keyword evidence="3 6" id="KW-0812">Transmembrane</keyword>
<feature type="transmembrane region" description="Helical" evidence="6">
    <location>
        <begin position="283"/>
        <end position="307"/>
    </location>
</feature>
<keyword evidence="9" id="KW-1185">Reference proteome</keyword>
<dbReference type="InterPro" id="IPR011701">
    <property type="entry name" value="MFS"/>
</dbReference>
<feature type="transmembrane region" description="Helical" evidence="6">
    <location>
        <begin position="121"/>
        <end position="141"/>
    </location>
</feature>
<dbReference type="InterPro" id="IPR036259">
    <property type="entry name" value="MFS_trans_sf"/>
</dbReference>
<dbReference type="PANTHER" id="PTHR23530">
    <property type="entry name" value="TRANSPORT PROTEIN-RELATED"/>
    <property type="match status" value="1"/>
</dbReference>
<feature type="domain" description="Major facilitator superfamily (MFS) profile" evidence="7">
    <location>
        <begin position="1"/>
        <end position="373"/>
    </location>
</feature>
<feature type="transmembrane region" description="Helical" evidence="6">
    <location>
        <begin position="229"/>
        <end position="249"/>
    </location>
</feature>
<evidence type="ECO:0000256" key="1">
    <source>
        <dbReference type="ARBA" id="ARBA00004651"/>
    </source>
</evidence>
<evidence type="ECO:0000259" key="7">
    <source>
        <dbReference type="PROSITE" id="PS50850"/>
    </source>
</evidence>
<dbReference type="Gene3D" id="1.20.1250.20">
    <property type="entry name" value="MFS general substrate transporter like domains"/>
    <property type="match status" value="1"/>
</dbReference>
<feature type="transmembrane region" description="Helical" evidence="6">
    <location>
        <begin position="319"/>
        <end position="339"/>
    </location>
</feature>
<dbReference type="Proteomes" id="UP001254848">
    <property type="component" value="Unassembled WGS sequence"/>
</dbReference>
<dbReference type="EMBL" id="JAUOZS010000001">
    <property type="protein sequence ID" value="MDT8901536.1"/>
    <property type="molecule type" value="Genomic_DNA"/>
</dbReference>
<protein>
    <submittedName>
        <fullName evidence="8">MFS transporter</fullName>
    </submittedName>
</protein>
<dbReference type="Pfam" id="PF07690">
    <property type="entry name" value="MFS_1"/>
    <property type="match status" value="1"/>
</dbReference>
<dbReference type="PROSITE" id="PS50850">
    <property type="entry name" value="MFS"/>
    <property type="match status" value="1"/>
</dbReference>
<feature type="transmembrane region" description="Helical" evidence="6">
    <location>
        <begin position="261"/>
        <end position="277"/>
    </location>
</feature>
<dbReference type="PANTHER" id="PTHR23530:SF1">
    <property type="entry name" value="PERMEASE, MAJOR FACILITATOR SUPERFAMILY-RELATED"/>
    <property type="match status" value="1"/>
</dbReference>
<feature type="transmembrane region" description="Helical" evidence="6">
    <location>
        <begin position="20"/>
        <end position="40"/>
    </location>
</feature>
<feature type="transmembrane region" description="Helical" evidence="6">
    <location>
        <begin position="147"/>
        <end position="164"/>
    </location>
</feature>
<comment type="subcellular location">
    <subcellularLocation>
        <location evidence="1">Cell membrane</location>
        <topology evidence="1">Multi-pass membrane protein</topology>
    </subcellularLocation>
</comment>
<feature type="transmembrane region" description="Helical" evidence="6">
    <location>
        <begin position="195"/>
        <end position="217"/>
    </location>
</feature>
<evidence type="ECO:0000313" key="8">
    <source>
        <dbReference type="EMBL" id="MDT8901536.1"/>
    </source>
</evidence>
<name>A0ABU3P0B5_9FIRM</name>
<evidence type="ECO:0000256" key="3">
    <source>
        <dbReference type="ARBA" id="ARBA00022692"/>
    </source>
</evidence>
<dbReference type="SUPFAM" id="SSF103473">
    <property type="entry name" value="MFS general substrate transporter"/>
    <property type="match status" value="1"/>
</dbReference>
<dbReference type="InterPro" id="IPR020846">
    <property type="entry name" value="MFS_dom"/>
</dbReference>
<dbReference type="PROSITE" id="PS00216">
    <property type="entry name" value="SUGAR_TRANSPORT_1"/>
    <property type="match status" value="1"/>
</dbReference>
<evidence type="ECO:0000256" key="6">
    <source>
        <dbReference type="SAM" id="Phobius"/>
    </source>
</evidence>
<accession>A0ABU3P0B5</accession>
<gene>
    <name evidence="8" type="ORF">Q4T40_09810</name>
</gene>
<proteinExistence type="predicted"/>
<keyword evidence="5 6" id="KW-0472">Membrane</keyword>
<evidence type="ECO:0000313" key="9">
    <source>
        <dbReference type="Proteomes" id="UP001254848"/>
    </source>
</evidence>
<evidence type="ECO:0000256" key="4">
    <source>
        <dbReference type="ARBA" id="ARBA00022989"/>
    </source>
</evidence>
<sequence>MHFFSAVLIPFYTEWGGLKLSQVLFLNSWFMLWIFLLEVPTGTVADFLGRRASLMAGSLIAAVAALLYVSKPDYHVFLTAEVLFAAAFTLHSGADEALAYDSLKASGLESGAKRTLAAMESFKLGGIVVAAVAGGFIAGHFGYDAPLRFYVLPALAALALACSLKEPPVREAGAPRQGYMTILREGGRFFATNRALLLLTAELAVTSALAWGLIWLYQPLLAAAGLPVAYYGVVHAAACLGQIGFLSNVERLEGVLGSKRRLLTASVTTAGVAYVLLGLTDSLAAVAVLIVAGFTFSLPRVAVFSAYMNRHIPSDKRATVLSATSMCRTLAIVAVNPLIGLLADWSVANTMIILGAGLIAGGLFSRIEDKHLEG</sequence>
<reference evidence="8 9" key="1">
    <citation type="submission" date="2023-07" db="EMBL/GenBank/DDBJ databases">
        <title>The novel representative of Negativicutes class, Anaeroselena agilis gen. nov. sp. nov.</title>
        <authorList>
            <person name="Prokofeva M.I."/>
            <person name="Elcheninov A.G."/>
            <person name="Klyukina A."/>
            <person name="Kublanov I.V."/>
            <person name="Frolov E.N."/>
            <person name="Podosokorskaya O.A."/>
        </authorList>
    </citation>
    <scope>NUCLEOTIDE SEQUENCE [LARGE SCALE GENOMIC DNA]</scope>
    <source>
        <strain evidence="8 9">4137-cl</strain>
    </source>
</reference>
<organism evidence="8 9">
    <name type="scientific">Anaeroselena agilis</name>
    <dbReference type="NCBI Taxonomy" id="3063788"/>
    <lineage>
        <taxon>Bacteria</taxon>
        <taxon>Bacillati</taxon>
        <taxon>Bacillota</taxon>
        <taxon>Negativicutes</taxon>
        <taxon>Acetonemataceae</taxon>
        <taxon>Anaeroselena</taxon>
    </lineage>
</organism>
<keyword evidence="4 6" id="KW-1133">Transmembrane helix</keyword>
<keyword evidence="2" id="KW-0813">Transport</keyword>
<feature type="transmembrane region" description="Helical" evidence="6">
    <location>
        <begin position="345"/>
        <end position="364"/>
    </location>
</feature>
<dbReference type="InterPro" id="IPR005829">
    <property type="entry name" value="Sugar_transporter_CS"/>
</dbReference>